<comment type="similarity">
    <text evidence="2">Belongs to the FIP1 family.</text>
</comment>
<protein>
    <recommendedName>
        <fullName evidence="6">Pre-mRNA polyadenylation factor Fip1 domain-containing protein</fullName>
    </recommendedName>
</protein>
<accession>A0A8T0AFA8</accession>
<evidence type="ECO:0000256" key="5">
    <source>
        <dbReference type="SAM" id="MobiDB-lite"/>
    </source>
</evidence>
<feature type="region of interest" description="Disordered" evidence="5">
    <location>
        <begin position="1"/>
        <end position="45"/>
    </location>
</feature>
<dbReference type="GO" id="GO:0006397">
    <property type="term" value="P:mRNA processing"/>
    <property type="evidence" value="ECO:0007669"/>
    <property type="project" value="UniProtKB-KW"/>
</dbReference>
<keyword evidence="4" id="KW-0539">Nucleus</keyword>
<evidence type="ECO:0000259" key="6">
    <source>
        <dbReference type="Pfam" id="PF05182"/>
    </source>
</evidence>
<dbReference type="InterPro" id="IPR051187">
    <property type="entry name" value="Pre-mRNA_3'-end_processing_reg"/>
</dbReference>
<evidence type="ECO:0000256" key="3">
    <source>
        <dbReference type="ARBA" id="ARBA00022664"/>
    </source>
</evidence>
<feature type="compositionally biased region" description="Basic and acidic residues" evidence="5">
    <location>
        <begin position="1"/>
        <end position="10"/>
    </location>
</feature>
<reference evidence="7" key="1">
    <citation type="submission" date="2020-08" db="EMBL/GenBank/DDBJ databases">
        <title>Chromosome-level assembly of Southern catfish (Silurus meridionalis) provides insights into visual adaptation to the nocturnal and benthic lifestyles.</title>
        <authorList>
            <person name="Zhang Y."/>
            <person name="Wang D."/>
            <person name="Peng Z."/>
        </authorList>
    </citation>
    <scope>NUCLEOTIDE SEQUENCE</scope>
    <source>
        <strain evidence="7">SWU-2019-XX</strain>
        <tissue evidence="7">Muscle</tissue>
    </source>
</reference>
<evidence type="ECO:0000313" key="7">
    <source>
        <dbReference type="EMBL" id="KAF7690121.1"/>
    </source>
</evidence>
<dbReference type="GO" id="GO:0005847">
    <property type="term" value="C:mRNA cleavage and polyadenylation specificity factor complex"/>
    <property type="evidence" value="ECO:0007669"/>
    <property type="project" value="TreeGrafter"/>
</dbReference>
<keyword evidence="8" id="KW-1185">Reference proteome</keyword>
<name>A0A8T0AFA8_SILME</name>
<evidence type="ECO:0000256" key="2">
    <source>
        <dbReference type="ARBA" id="ARBA00007459"/>
    </source>
</evidence>
<dbReference type="AlphaFoldDB" id="A0A8T0AFA8"/>
<comment type="caution">
    <text evidence="7">The sequence shown here is derived from an EMBL/GenBank/DDBJ whole genome shotgun (WGS) entry which is preliminary data.</text>
</comment>
<feature type="domain" description="Pre-mRNA polyadenylation factor Fip1" evidence="6">
    <location>
        <begin position="134"/>
        <end position="171"/>
    </location>
</feature>
<sequence length="333" mass="35997">MSAVEPEKATGTESVEDEDWLYGEDVDNGRDVAEAAGDEDDEKKTETEIFSALVGDVEGVNRVDHQDGDADSNTDSDDNLRVTIGDIKTDRMQSINSHVSLKTSGITTVSGGKVSGSVAVDGFPGAPSLEVEGELEEKPWRRPGADLSDYFNYGFNEDTWKTYCDKQRRLRMSLEFMSLGSSEKSKGHHDEPVSKSDLSSSVCVSAGECRTPKSSIDVIGGQTETIVCVEGQRLNSTDGNSMQVQSFSEHPMDAEPPSSKLPPFFAPTIPPPPFPPLPNTPLFLPHPPRFPLPPEVPPLPLHQAVAIQEEATTAVVPRTSPLLQVCIHILSGP</sequence>
<keyword evidence="3" id="KW-0507">mRNA processing</keyword>
<feature type="region of interest" description="Disordered" evidence="5">
    <location>
        <begin position="58"/>
        <end position="77"/>
    </location>
</feature>
<dbReference type="EMBL" id="JABFDY010000023">
    <property type="protein sequence ID" value="KAF7690121.1"/>
    <property type="molecule type" value="Genomic_DNA"/>
</dbReference>
<evidence type="ECO:0000313" key="8">
    <source>
        <dbReference type="Proteomes" id="UP000606274"/>
    </source>
</evidence>
<feature type="compositionally biased region" description="Acidic residues" evidence="5">
    <location>
        <begin position="14"/>
        <end position="26"/>
    </location>
</feature>
<dbReference type="PANTHER" id="PTHR13484:SF0">
    <property type="entry name" value="PRE-MRNA 3'-END-PROCESSING FACTOR FIP1"/>
    <property type="match status" value="1"/>
</dbReference>
<evidence type="ECO:0000256" key="1">
    <source>
        <dbReference type="ARBA" id="ARBA00004123"/>
    </source>
</evidence>
<evidence type="ECO:0000256" key="4">
    <source>
        <dbReference type="ARBA" id="ARBA00023242"/>
    </source>
</evidence>
<gene>
    <name evidence="7" type="ORF">HF521_011925</name>
</gene>
<proteinExistence type="inferred from homology"/>
<comment type="subcellular location">
    <subcellularLocation>
        <location evidence="1">Nucleus</location>
    </subcellularLocation>
</comment>
<dbReference type="PANTHER" id="PTHR13484">
    <property type="entry name" value="FIP1-LIKE 1 PROTEIN"/>
    <property type="match status" value="1"/>
</dbReference>
<dbReference type="Proteomes" id="UP000606274">
    <property type="component" value="Unassembled WGS sequence"/>
</dbReference>
<dbReference type="Pfam" id="PF05182">
    <property type="entry name" value="Fip1"/>
    <property type="match status" value="1"/>
</dbReference>
<organism evidence="7 8">
    <name type="scientific">Silurus meridionalis</name>
    <name type="common">Southern catfish</name>
    <name type="synonym">Silurus soldatovi meridionalis</name>
    <dbReference type="NCBI Taxonomy" id="175797"/>
    <lineage>
        <taxon>Eukaryota</taxon>
        <taxon>Metazoa</taxon>
        <taxon>Chordata</taxon>
        <taxon>Craniata</taxon>
        <taxon>Vertebrata</taxon>
        <taxon>Euteleostomi</taxon>
        <taxon>Actinopterygii</taxon>
        <taxon>Neopterygii</taxon>
        <taxon>Teleostei</taxon>
        <taxon>Ostariophysi</taxon>
        <taxon>Siluriformes</taxon>
        <taxon>Siluridae</taxon>
        <taxon>Silurus</taxon>
    </lineage>
</organism>
<feature type="compositionally biased region" description="Basic and acidic residues" evidence="5">
    <location>
        <begin position="59"/>
        <end position="68"/>
    </location>
</feature>
<dbReference type="InterPro" id="IPR007854">
    <property type="entry name" value="Fip1_dom"/>
</dbReference>